<proteinExistence type="predicted"/>
<dbReference type="InterPro" id="IPR019410">
    <property type="entry name" value="Methyltransf_16"/>
</dbReference>
<dbReference type="OrthoDB" id="413520at2759"/>
<sequence>MGLQGTFTSGGLGFEVWPGAQVFATWLLEGELGIHVRNKDVLELGAGCGLAGVLTAIFAKSVVMTDGEVALTPTLEQNRSEAKMGAHMASVLQPALVLRWGGETPDLYTPVEADGVLVTGDLDRDRKLHFGSREADELGTYEVIIAADIIYHTGHIATAIVTDIIPRYLKLDGRFFLVIPPERDGSDDFLQAAREAEAQERISMTVERAPRHYIPQQFRDKLDAGVGFRLVTIQRRDK</sequence>
<evidence type="ECO:0000313" key="2">
    <source>
        <dbReference type="Proteomes" id="UP000054560"/>
    </source>
</evidence>
<dbReference type="GeneID" id="25901345"/>
<organism evidence="1 2">
    <name type="scientific">Sphaeroforma arctica JP610</name>
    <dbReference type="NCBI Taxonomy" id="667725"/>
    <lineage>
        <taxon>Eukaryota</taxon>
        <taxon>Ichthyosporea</taxon>
        <taxon>Ichthyophonida</taxon>
        <taxon>Sphaeroforma</taxon>
    </lineage>
</organism>
<reference evidence="1 2" key="1">
    <citation type="submission" date="2011-02" db="EMBL/GenBank/DDBJ databases">
        <title>The Genome Sequence of Sphaeroforma arctica JP610.</title>
        <authorList>
            <consortium name="The Broad Institute Genome Sequencing Platform"/>
            <person name="Russ C."/>
            <person name="Cuomo C."/>
            <person name="Young S.K."/>
            <person name="Zeng Q."/>
            <person name="Gargeya S."/>
            <person name="Alvarado L."/>
            <person name="Berlin A."/>
            <person name="Chapman S.B."/>
            <person name="Chen Z."/>
            <person name="Freedman E."/>
            <person name="Gellesch M."/>
            <person name="Goldberg J."/>
            <person name="Griggs A."/>
            <person name="Gujja S."/>
            <person name="Heilman E."/>
            <person name="Heiman D."/>
            <person name="Howarth C."/>
            <person name="Mehta T."/>
            <person name="Neiman D."/>
            <person name="Pearson M."/>
            <person name="Roberts A."/>
            <person name="Saif S."/>
            <person name="Shea T."/>
            <person name="Shenoy N."/>
            <person name="Sisk P."/>
            <person name="Stolte C."/>
            <person name="Sykes S."/>
            <person name="White J."/>
            <person name="Yandava C."/>
            <person name="Burger G."/>
            <person name="Gray M.W."/>
            <person name="Holland P.W.H."/>
            <person name="King N."/>
            <person name="Lang F.B.F."/>
            <person name="Roger A.J."/>
            <person name="Ruiz-Trillo I."/>
            <person name="Haas B."/>
            <person name="Nusbaum C."/>
            <person name="Birren B."/>
        </authorList>
    </citation>
    <scope>NUCLEOTIDE SEQUENCE [LARGE SCALE GENOMIC DNA]</scope>
    <source>
        <strain evidence="1 2">JP610</strain>
    </source>
</reference>
<dbReference type="SUPFAM" id="SSF53335">
    <property type="entry name" value="S-adenosyl-L-methionine-dependent methyltransferases"/>
    <property type="match status" value="1"/>
</dbReference>
<dbReference type="Pfam" id="PF10294">
    <property type="entry name" value="Methyltransf_16"/>
    <property type="match status" value="1"/>
</dbReference>
<dbReference type="Gene3D" id="3.40.50.150">
    <property type="entry name" value="Vaccinia Virus protein VP39"/>
    <property type="match status" value="1"/>
</dbReference>
<dbReference type="EMBL" id="KQ241625">
    <property type="protein sequence ID" value="KNC87031.1"/>
    <property type="molecule type" value="Genomic_DNA"/>
</dbReference>
<protein>
    <submittedName>
        <fullName evidence="1">Uncharacterized protein</fullName>
    </submittedName>
</protein>
<dbReference type="PANTHER" id="PTHR14614">
    <property type="entry name" value="HEPATOCELLULAR CARCINOMA-ASSOCIATED ANTIGEN"/>
    <property type="match status" value="1"/>
</dbReference>
<dbReference type="RefSeq" id="XP_014160933.1">
    <property type="nucleotide sequence ID" value="XM_014305458.1"/>
</dbReference>
<accession>A0A0L0GDR9</accession>
<dbReference type="AlphaFoldDB" id="A0A0L0GDR9"/>
<dbReference type="InterPro" id="IPR029063">
    <property type="entry name" value="SAM-dependent_MTases_sf"/>
</dbReference>
<dbReference type="STRING" id="667725.A0A0L0GDR9"/>
<gene>
    <name evidence="1" type="ORF">SARC_00841</name>
</gene>
<evidence type="ECO:0000313" key="1">
    <source>
        <dbReference type="EMBL" id="KNC87031.1"/>
    </source>
</evidence>
<keyword evidence="2" id="KW-1185">Reference proteome</keyword>
<dbReference type="Proteomes" id="UP000054560">
    <property type="component" value="Unassembled WGS sequence"/>
</dbReference>
<name>A0A0L0GDR9_9EUKA</name>